<dbReference type="InterPro" id="IPR012772">
    <property type="entry name" value="Ectoine_EctA"/>
</dbReference>
<comment type="function">
    <text evidence="1 9">Catalyzes the acetylation of L-2,4-diaminobutyrate (DABA) to gamma-N-acetyl-alpha,gamma-diaminobutyric acid (ADABA) with acetyl coenzyme A.</text>
</comment>
<evidence type="ECO:0000256" key="1">
    <source>
        <dbReference type="ARBA" id="ARBA00003741"/>
    </source>
</evidence>
<protein>
    <recommendedName>
        <fullName evidence="5 9">L-2,4-diaminobutyric acid acetyltransferase</fullName>
        <shortName evidence="9">DABA acetyltransferase</shortName>
        <ecNumber evidence="4 9">2.3.1.178</ecNumber>
    </recommendedName>
</protein>
<dbReference type="Proteomes" id="UP001165561">
    <property type="component" value="Unassembled WGS sequence"/>
</dbReference>
<dbReference type="Pfam" id="PF00583">
    <property type="entry name" value="Acetyltransf_1"/>
    <property type="match status" value="1"/>
</dbReference>
<comment type="similarity">
    <text evidence="3 9">Belongs to the acetyltransferase family. EctA subfamily.</text>
</comment>
<keyword evidence="13" id="KW-1185">Reference proteome</keyword>
<sequence>MATQEKNAQDRDPGTDGAAITSPSLADGAEMWRIARDSGALDLNSSYAYLMFCRDFARTSRIATVDGEAAGFVLGYRRPERPDCLFVWQIAVDERFRGRQVSSRLLDHLVRTEVRADGPLPAVRTLETTITDDNTASQALFTSFARRWGAELTTVPLFAATHFPDGHDAEPLYEIGPLVPSDDH</sequence>
<evidence type="ECO:0000256" key="5">
    <source>
        <dbReference type="ARBA" id="ARBA00017935"/>
    </source>
</evidence>
<dbReference type="EC" id="2.3.1.178" evidence="4 9"/>
<dbReference type="NCBIfam" id="TIGR02406">
    <property type="entry name" value="ectoine_EctA"/>
    <property type="match status" value="1"/>
</dbReference>
<dbReference type="SUPFAM" id="SSF55729">
    <property type="entry name" value="Acyl-CoA N-acyltransferases (Nat)"/>
    <property type="match status" value="1"/>
</dbReference>
<keyword evidence="6 9" id="KW-0808">Transferase</keyword>
<evidence type="ECO:0000256" key="3">
    <source>
        <dbReference type="ARBA" id="ARBA00010712"/>
    </source>
</evidence>
<keyword evidence="7 9" id="KW-0012">Acyltransferase</keyword>
<evidence type="ECO:0000313" key="12">
    <source>
        <dbReference type="EMBL" id="MDD9207687.1"/>
    </source>
</evidence>
<accession>A0ABT5U0H7</accession>
<dbReference type="EMBL" id="JARACI010001141">
    <property type="protein sequence ID" value="MDD9207687.1"/>
    <property type="molecule type" value="Genomic_DNA"/>
</dbReference>
<evidence type="ECO:0000259" key="11">
    <source>
        <dbReference type="PROSITE" id="PS51186"/>
    </source>
</evidence>
<gene>
    <name evidence="9 12" type="primary">ectA</name>
    <name evidence="12" type="ORF">PU560_14610</name>
</gene>
<dbReference type="CDD" id="cd04301">
    <property type="entry name" value="NAT_SF"/>
    <property type="match status" value="1"/>
</dbReference>
<dbReference type="InterPro" id="IPR000182">
    <property type="entry name" value="GNAT_dom"/>
</dbReference>
<dbReference type="InterPro" id="IPR016181">
    <property type="entry name" value="Acyl_CoA_acyltransferase"/>
</dbReference>
<comment type="catalytic activity">
    <reaction evidence="8 9">
        <text>L-2,4-diaminobutanoate + acetyl-CoA = (2S)-4-acetamido-2-aminobutanoate + CoA + H(+)</text>
        <dbReference type="Rhea" id="RHEA:16901"/>
        <dbReference type="ChEBI" id="CHEBI:15378"/>
        <dbReference type="ChEBI" id="CHEBI:57287"/>
        <dbReference type="ChEBI" id="CHEBI:57288"/>
        <dbReference type="ChEBI" id="CHEBI:58761"/>
        <dbReference type="ChEBI" id="CHEBI:58929"/>
        <dbReference type="EC" id="2.3.1.178"/>
    </reaction>
</comment>
<evidence type="ECO:0000256" key="9">
    <source>
        <dbReference type="RuleBase" id="RU365045"/>
    </source>
</evidence>
<name>A0ABT5U0H7_9MICO</name>
<feature type="domain" description="N-acetyltransferase" evidence="11">
    <location>
        <begin position="18"/>
        <end position="170"/>
    </location>
</feature>
<reference evidence="12" key="1">
    <citation type="submission" date="2023-02" db="EMBL/GenBank/DDBJ databases">
        <title>Georgenia sp.10Sc9-8, isolated from a soil sample collected from the Taklamakan desert.</title>
        <authorList>
            <person name="Liu S."/>
        </authorList>
    </citation>
    <scope>NUCLEOTIDE SEQUENCE</scope>
    <source>
        <strain evidence="12">10Sc9-8</strain>
    </source>
</reference>
<comment type="pathway">
    <text evidence="2 9">Amine and polyamine biosynthesis; ectoine biosynthesis; L-ectoine from L-aspartate 4-semialdehyde: step 2/3.</text>
</comment>
<proteinExistence type="inferred from homology"/>
<dbReference type="GO" id="GO:0033816">
    <property type="term" value="F:diaminobutyrate acetyltransferase activity"/>
    <property type="evidence" value="ECO:0007669"/>
    <property type="project" value="UniProtKB-EC"/>
</dbReference>
<evidence type="ECO:0000256" key="4">
    <source>
        <dbReference type="ARBA" id="ARBA00012355"/>
    </source>
</evidence>
<evidence type="ECO:0000256" key="6">
    <source>
        <dbReference type="ARBA" id="ARBA00022679"/>
    </source>
</evidence>
<feature type="region of interest" description="Disordered" evidence="10">
    <location>
        <begin position="1"/>
        <end position="22"/>
    </location>
</feature>
<organism evidence="12 13">
    <name type="scientific">Georgenia halotolerans</name>
    <dbReference type="NCBI Taxonomy" id="3028317"/>
    <lineage>
        <taxon>Bacteria</taxon>
        <taxon>Bacillati</taxon>
        <taxon>Actinomycetota</taxon>
        <taxon>Actinomycetes</taxon>
        <taxon>Micrococcales</taxon>
        <taxon>Bogoriellaceae</taxon>
        <taxon>Georgenia</taxon>
    </lineage>
</organism>
<dbReference type="PROSITE" id="PS51186">
    <property type="entry name" value="GNAT"/>
    <property type="match status" value="1"/>
</dbReference>
<comment type="caution">
    <text evidence="12">The sequence shown here is derived from an EMBL/GenBank/DDBJ whole genome shotgun (WGS) entry which is preliminary data.</text>
</comment>
<evidence type="ECO:0000256" key="2">
    <source>
        <dbReference type="ARBA" id="ARBA00004978"/>
    </source>
</evidence>
<evidence type="ECO:0000313" key="13">
    <source>
        <dbReference type="Proteomes" id="UP001165561"/>
    </source>
</evidence>
<evidence type="ECO:0000256" key="8">
    <source>
        <dbReference type="ARBA" id="ARBA00048924"/>
    </source>
</evidence>
<evidence type="ECO:0000256" key="7">
    <source>
        <dbReference type="ARBA" id="ARBA00023315"/>
    </source>
</evidence>
<dbReference type="Gene3D" id="3.40.630.30">
    <property type="match status" value="1"/>
</dbReference>
<evidence type="ECO:0000256" key="10">
    <source>
        <dbReference type="SAM" id="MobiDB-lite"/>
    </source>
</evidence>